<evidence type="ECO:0000256" key="8">
    <source>
        <dbReference type="ARBA" id="ARBA00022490"/>
    </source>
</evidence>
<dbReference type="GO" id="GO:0004523">
    <property type="term" value="F:RNA-DNA hybrid ribonuclease activity"/>
    <property type="evidence" value="ECO:0007669"/>
    <property type="project" value="UniProtKB-EC"/>
</dbReference>
<dbReference type="InterPro" id="IPR001352">
    <property type="entry name" value="RNase_HII/HIII"/>
</dbReference>
<dbReference type="PANTHER" id="PTHR10954">
    <property type="entry name" value="RIBONUCLEASE H2 SUBUNIT A"/>
    <property type="match status" value="1"/>
</dbReference>
<evidence type="ECO:0000256" key="1">
    <source>
        <dbReference type="ARBA" id="ARBA00000077"/>
    </source>
</evidence>
<evidence type="ECO:0000256" key="17">
    <source>
        <dbReference type="SAM" id="MobiDB-lite"/>
    </source>
</evidence>
<gene>
    <name evidence="14" type="primary">rnhB</name>
    <name evidence="19" type="ORF">ACFO0K_11950</name>
</gene>
<dbReference type="InterPro" id="IPR012337">
    <property type="entry name" value="RNaseH-like_sf"/>
</dbReference>
<dbReference type="InterPro" id="IPR036397">
    <property type="entry name" value="RNaseH_sf"/>
</dbReference>
<name>A0ABV8Y1E6_9MICC</name>
<evidence type="ECO:0000313" key="19">
    <source>
        <dbReference type="EMBL" id="MFC4430385.1"/>
    </source>
</evidence>
<dbReference type="Proteomes" id="UP001595965">
    <property type="component" value="Unassembled WGS sequence"/>
</dbReference>
<keyword evidence="13 14" id="KW-0464">Manganese</keyword>
<reference evidence="20" key="1">
    <citation type="journal article" date="2019" name="Int. J. Syst. Evol. Microbiol.">
        <title>The Global Catalogue of Microorganisms (GCM) 10K type strain sequencing project: providing services to taxonomists for standard genome sequencing and annotation.</title>
        <authorList>
            <consortium name="The Broad Institute Genomics Platform"/>
            <consortium name="The Broad Institute Genome Sequencing Center for Infectious Disease"/>
            <person name="Wu L."/>
            <person name="Ma J."/>
        </authorList>
    </citation>
    <scope>NUCLEOTIDE SEQUENCE [LARGE SCALE GENOMIC DNA]</scope>
    <source>
        <strain evidence="20">CGMCC 1.12125</strain>
    </source>
</reference>
<evidence type="ECO:0000256" key="12">
    <source>
        <dbReference type="ARBA" id="ARBA00022801"/>
    </source>
</evidence>
<accession>A0ABV8Y1E6</accession>
<keyword evidence="12 14" id="KW-0378">Hydrolase</keyword>
<dbReference type="EC" id="3.1.26.4" evidence="6 14"/>
<evidence type="ECO:0000256" key="15">
    <source>
        <dbReference type="PROSITE-ProRule" id="PRU01319"/>
    </source>
</evidence>
<keyword evidence="10 14" id="KW-0479">Metal-binding</keyword>
<evidence type="ECO:0000256" key="5">
    <source>
        <dbReference type="ARBA" id="ARBA00007383"/>
    </source>
</evidence>
<evidence type="ECO:0000256" key="9">
    <source>
        <dbReference type="ARBA" id="ARBA00022722"/>
    </source>
</evidence>
<evidence type="ECO:0000256" key="2">
    <source>
        <dbReference type="ARBA" id="ARBA00001946"/>
    </source>
</evidence>
<keyword evidence="8 14" id="KW-0963">Cytoplasm</keyword>
<sequence length="276" mass="28695">MTTRTTVPGPDLSVELSLVAAQLALASSAGPGDVGRTGRTEHPGRPLLVAGMDEVGRGALAGPVSVGVVVVALPDVGPQPAVRDSKALSAKRREALVPEILAWGAAAAVGHAEPGEIDRYGISAALALAGRRAWHRVAADLGCIPDALVLDGRDNWLPRSPFQASIGLAPGPGAVHLQVKADATCATVAAASILAKVERDGLMTGLAEAFPDYGWEGNKGYGAAVHRQAILDRGPSPYHRMSWNLGLSRGQESTPVWPQRTEQGWEPGLQQGEWTA</sequence>
<comment type="function">
    <text evidence="3 14 16">Endonuclease that specifically degrades the RNA of RNA-DNA hybrids.</text>
</comment>
<feature type="domain" description="RNase H type-2" evidence="18">
    <location>
        <begin position="47"/>
        <end position="255"/>
    </location>
</feature>
<dbReference type="CDD" id="cd07182">
    <property type="entry name" value="RNase_HII_bacteria_HII_like"/>
    <property type="match status" value="1"/>
</dbReference>
<evidence type="ECO:0000256" key="10">
    <source>
        <dbReference type="ARBA" id="ARBA00022723"/>
    </source>
</evidence>
<keyword evidence="20" id="KW-1185">Reference proteome</keyword>
<feature type="binding site" evidence="14 15">
    <location>
        <position position="54"/>
    </location>
    <ligand>
        <name>a divalent metal cation</name>
        <dbReference type="ChEBI" id="CHEBI:60240"/>
    </ligand>
</feature>
<comment type="cofactor">
    <cofactor evidence="14 15">
        <name>Mn(2+)</name>
        <dbReference type="ChEBI" id="CHEBI:29035"/>
    </cofactor>
    <cofactor evidence="14 15">
        <name>Mg(2+)</name>
        <dbReference type="ChEBI" id="CHEBI:18420"/>
    </cofactor>
    <text evidence="14 15">Manganese or magnesium. Binds 1 divalent metal ion per monomer in the absence of substrate. May bind a second metal ion after substrate binding.</text>
</comment>
<evidence type="ECO:0000259" key="18">
    <source>
        <dbReference type="PROSITE" id="PS51975"/>
    </source>
</evidence>
<dbReference type="SUPFAM" id="SSF53098">
    <property type="entry name" value="Ribonuclease H-like"/>
    <property type="match status" value="1"/>
</dbReference>
<dbReference type="HAMAP" id="MF_00052_B">
    <property type="entry name" value="RNase_HII_B"/>
    <property type="match status" value="1"/>
</dbReference>
<evidence type="ECO:0000256" key="14">
    <source>
        <dbReference type="HAMAP-Rule" id="MF_00052"/>
    </source>
</evidence>
<evidence type="ECO:0000256" key="4">
    <source>
        <dbReference type="ARBA" id="ARBA00004496"/>
    </source>
</evidence>
<evidence type="ECO:0000256" key="13">
    <source>
        <dbReference type="ARBA" id="ARBA00023211"/>
    </source>
</evidence>
<proteinExistence type="inferred from homology"/>
<dbReference type="Pfam" id="PF01351">
    <property type="entry name" value="RNase_HII"/>
    <property type="match status" value="1"/>
</dbReference>
<evidence type="ECO:0000256" key="6">
    <source>
        <dbReference type="ARBA" id="ARBA00012180"/>
    </source>
</evidence>
<dbReference type="NCBIfam" id="NF000595">
    <property type="entry name" value="PRK00015.1-3"/>
    <property type="match status" value="1"/>
</dbReference>
<feature type="binding site" evidence="14 15">
    <location>
        <position position="151"/>
    </location>
    <ligand>
        <name>a divalent metal cation</name>
        <dbReference type="ChEBI" id="CHEBI:60240"/>
    </ligand>
</feature>
<dbReference type="InterPro" id="IPR022898">
    <property type="entry name" value="RNase_HII"/>
</dbReference>
<dbReference type="InterPro" id="IPR024567">
    <property type="entry name" value="RNase_HII/HIII_dom"/>
</dbReference>
<evidence type="ECO:0000313" key="20">
    <source>
        <dbReference type="Proteomes" id="UP001595965"/>
    </source>
</evidence>
<dbReference type="RefSeq" id="WP_344226575.1">
    <property type="nucleotide sequence ID" value="NZ_BAAALH010000001.1"/>
</dbReference>
<evidence type="ECO:0000256" key="3">
    <source>
        <dbReference type="ARBA" id="ARBA00004065"/>
    </source>
</evidence>
<evidence type="ECO:0000256" key="16">
    <source>
        <dbReference type="RuleBase" id="RU003515"/>
    </source>
</evidence>
<comment type="cofactor">
    <cofactor evidence="2">
        <name>Mg(2+)</name>
        <dbReference type="ChEBI" id="CHEBI:18420"/>
    </cofactor>
</comment>
<dbReference type="EMBL" id="JBHSEN010000002">
    <property type="protein sequence ID" value="MFC4430385.1"/>
    <property type="molecule type" value="Genomic_DNA"/>
</dbReference>
<organism evidence="19 20">
    <name type="scientific">Citricoccus alkalitolerans</name>
    <dbReference type="NCBI Taxonomy" id="246603"/>
    <lineage>
        <taxon>Bacteria</taxon>
        <taxon>Bacillati</taxon>
        <taxon>Actinomycetota</taxon>
        <taxon>Actinomycetes</taxon>
        <taxon>Micrococcales</taxon>
        <taxon>Micrococcaceae</taxon>
        <taxon>Citricoccus</taxon>
    </lineage>
</organism>
<feature type="binding site" evidence="14 15">
    <location>
        <position position="53"/>
    </location>
    <ligand>
        <name>a divalent metal cation</name>
        <dbReference type="ChEBI" id="CHEBI:60240"/>
    </ligand>
</feature>
<comment type="subcellular location">
    <subcellularLocation>
        <location evidence="4 14">Cytoplasm</location>
    </subcellularLocation>
</comment>
<comment type="catalytic activity">
    <reaction evidence="1 14 15 16">
        <text>Endonucleolytic cleavage to 5'-phosphomonoester.</text>
        <dbReference type="EC" id="3.1.26.4"/>
    </reaction>
</comment>
<comment type="caution">
    <text evidence="19">The sequence shown here is derived from an EMBL/GenBank/DDBJ whole genome shotgun (WGS) entry which is preliminary data.</text>
</comment>
<keyword evidence="9 14" id="KW-0540">Nuclease</keyword>
<comment type="similarity">
    <text evidence="5 14 16">Belongs to the RNase HII family.</text>
</comment>
<evidence type="ECO:0000256" key="11">
    <source>
        <dbReference type="ARBA" id="ARBA00022759"/>
    </source>
</evidence>
<dbReference type="PANTHER" id="PTHR10954:SF18">
    <property type="entry name" value="RIBONUCLEASE HII"/>
    <property type="match status" value="1"/>
</dbReference>
<evidence type="ECO:0000256" key="7">
    <source>
        <dbReference type="ARBA" id="ARBA00019179"/>
    </source>
</evidence>
<feature type="compositionally biased region" description="Polar residues" evidence="17">
    <location>
        <begin position="250"/>
        <end position="262"/>
    </location>
</feature>
<feature type="region of interest" description="Disordered" evidence="17">
    <location>
        <begin position="250"/>
        <end position="276"/>
    </location>
</feature>
<dbReference type="Gene3D" id="3.30.420.10">
    <property type="entry name" value="Ribonuclease H-like superfamily/Ribonuclease H"/>
    <property type="match status" value="1"/>
</dbReference>
<dbReference type="PROSITE" id="PS51975">
    <property type="entry name" value="RNASE_H_2"/>
    <property type="match status" value="1"/>
</dbReference>
<protein>
    <recommendedName>
        <fullName evidence="7 14">Ribonuclease HII</fullName>
        <shortName evidence="14">RNase HII</shortName>
        <ecNumber evidence="6 14">3.1.26.4</ecNumber>
    </recommendedName>
</protein>
<keyword evidence="11 14" id="KW-0255">Endonuclease</keyword>